<protein>
    <submittedName>
        <fullName evidence="5">Glycoprotein 120</fullName>
    </submittedName>
</protein>
<reference evidence="5" key="1">
    <citation type="submission" date="2017-02" db="UniProtKB">
        <authorList>
            <consortium name="WormBaseParasite"/>
        </authorList>
    </citation>
    <scope>IDENTIFICATION</scope>
</reference>
<dbReference type="GO" id="GO:0033897">
    <property type="term" value="F:ribonuclease T2 activity"/>
    <property type="evidence" value="ECO:0007669"/>
    <property type="project" value="InterPro"/>
</dbReference>
<keyword evidence="4" id="KW-1185">Reference proteome</keyword>
<dbReference type="InterPro" id="IPR036430">
    <property type="entry name" value="RNase_T2-like_sf"/>
</dbReference>
<dbReference type="InterPro" id="IPR001568">
    <property type="entry name" value="RNase_T2-like"/>
</dbReference>
<dbReference type="SUPFAM" id="SSF55895">
    <property type="entry name" value="Ribonuclease Rh-like"/>
    <property type="match status" value="1"/>
</dbReference>
<evidence type="ECO:0000313" key="5">
    <source>
        <dbReference type="WBParaSite" id="TASK_0000569901-mRNA-1"/>
    </source>
</evidence>
<gene>
    <name evidence="3" type="ORF">TASK_LOCUS5700</name>
</gene>
<evidence type="ECO:0000256" key="2">
    <source>
        <dbReference type="RuleBase" id="RU004328"/>
    </source>
</evidence>
<comment type="similarity">
    <text evidence="1 2">Belongs to the RNase T2 family.</text>
</comment>
<name>A0A0R3W691_TAEAS</name>
<dbReference type="AlphaFoldDB" id="A0A0R3W691"/>
<dbReference type="STRING" id="60517.A0A0R3W691"/>
<dbReference type="WBParaSite" id="TASK_0000569901-mRNA-1">
    <property type="protein sequence ID" value="TASK_0000569901-mRNA-1"/>
    <property type="gene ID" value="TASK_0000569901"/>
</dbReference>
<reference evidence="3 4" key="2">
    <citation type="submission" date="2018-11" db="EMBL/GenBank/DDBJ databases">
        <authorList>
            <consortium name="Pathogen Informatics"/>
        </authorList>
    </citation>
    <scope>NUCLEOTIDE SEQUENCE [LARGE SCALE GENOMIC DNA]</scope>
</reference>
<evidence type="ECO:0000256" key="1">
    <source>
        <dbReference type="ARBA" id="ARBA00007469"/>
    </source>
</evidence>
<sequence>MNGCGDDPKYDNNSIKARHLPGAATGVGRREELQSSMEILNNSVITNQHDYFGASLTLKRMYNFTKIFERNYITASNTTLYDTTSVLNVLKLDLGVDIWLQCSWRNGEYAKLVEARICVDKFFKPLNCPPNISGFGGLPTTSSYAWTNPCPKVFVVSL</sequence>
<evidence type="ECO:0000313" key="3">
    <source>
        <dbReference type="EMBL" id="VDK35499.1"/>
    </source>
</evidence>
<dbReference type="Proteomes" id="UP000282613">
    <property type="component" value="Unassembled WGS sequence"/>
</dbReference>
<dbReference type="Gene3D" id="3.90.730.10">
    <property type="entry name" value="Ribonuclease T2-like"/>
    <property type="match status" value="1"/>
</dbReference>
<accession>A0A0R3W691</accession>
<dbReference type="EMBL" id="UYRS01018436">
    <property type="protein sequence ID" value="VDK35499.1"/>
    <property type="molecule type" value="Genomic_DNA"/>
</dbReference>
<organism evidence="5">
    <name type="scientific">Taenia asiatica</name>
    <name type="common">Asian tapeworm</name>
    <dbReference type="NCBI Taxonomy" id="60517"/>
    <lineage>
        <taxon>Eukaryota</taxon>
        <taxon>Metazoa</taxon>
        <taxon>Spiralia</taxon>
        <taxon>Lophotrochozoa</taxon>
        <taxon>Platyhelminthes</taxon>
        <taxon>Cestoda</taxon>
        <taxon>Eucestoda</taxon>
        <taxon>Cyclophyllidea</taxon>
        <taxon>Taeniidae</taxon>
        <taxon>Taenia</taxon>
    </lineage>
</organism>
<dbReference type="GO" id="GO:0003723">
    <property type="term" value="F:RNA binding"/>
    <property type="evidence" value="ECO:0007669"/>
    <property type="project" value="InterPro"/>
</dbReference>
<dbReference type="Pfam" id="PF00445">
    <property type="entry name" value="Ribonuclease_T2"/>
    <property type="match status" value="1"/>
</dbReference>
<dbReference type="OrthoDB" id="435754at2759"/>
<evidence type="ECO:0000313" key="4">
    <source>
        <dbReference type="Proteomes" id="UP000282613"/>
    </source>
</evidence>
<proteinExistence type="inferred from homology"/>